<dbReference type="eggNOG" id="COG1473">
    <property type="taxonomic scope" value="Bacteria"/>
</dbReference>
<evidence type="ECO:0000313" key="1">
    <source>
        <dbReference type="EMBL" id="ALP94177.1"/>
    </source>
</evidence>
<reference evidence="2" key="2">
    <citation type="submission" date="2015-04" db="EMBL/GenBank/DDBJ databases">
        <title>A butyrogenic pathway from the amino acid lysine in a human gut commensal.</title>
        <authorList>
            <person name="de Vos W.M."/>
            <person name="Bui N.T.P."/>
            <person name="Plugge C.M."/>
            <person name="Ritari J."/>
        </authorList>
    </citation>
    <scope>NUCLEOTIDE SEQUENCE [LARGE SCALE GENOMIC DNA]</scope>
    <source>
        <strain evidence="2">AF211</strain>
    </source>
</reference>
<organism evidence="1 2">
    <name type="scientific">Intestinimonas butyriciproducens</name>
    <dbReference type="NCBI Taxonomy" id="1297617"/>
    <lineage>
        <taxon>Bacteria</taxon>
        <taxon>Bacillati</taxon>
        <taxon>Bacillota</taxon>
        <taxon>Clostridia</taxon>
        <taxon>Eubacteriales</taxon>
        <taxon>Intestinimonas</taxon>
    </lineage>
</organism>
<dbReference type="EMBL" id="CP011307">
    <property type="protein sequence ID" value="ALP94177.1"/>
    <property type="molecule type" value="Genomic_DNA"/>
</dbReference>
<reference evidence="1 2" key="1">
    <citation type="journal article" date="2015" name="Nat. Commun.">
        <title>Production of butyrate from lysine and the Amadori product fructoselysine by a human gut commensal.</title>
        <authorList>
            <person name="Bui T.P."/>
            <person name="Ritari J."/>
            <person name="Boeren S."/>
            <person name="de Waard P."/>
            <person name="Plugge C.M."/>
            <person name="de Vos W.M."/>
        </authorList>
    </citation>
    <scope>NUCLEOTIDE SEQUENCE [LARGE SCALE GENOMIC DNA]</scope>
    <source>
        <strain evidence="1 2">AF211</strain>
    </source>
</reference>
<dbReference type="SUPFAM" id="SSF53187">
    <property type="entry name" value="Zn-dependent exopeptidases"/>
    <property type="match status" value="1"/>
</dbReference>
<protein>
    <submittedName>
        <fullName evidence="1">Uncharacterized protein</fullName>
    </submittedName>
</protein>
<gene>
    <name evidence="1" type="ORF">IB211_01786</name>
</gene>
<proteinExistence type="predicted"/>
<dbReference type="AlphaFoldDB" id="A0A0S2W4C7"/>
<dbReference type="Proteomes" id="UP000064844">
    <property type="component" value="Chromosome"/>
</dbReference>
<sequence>MHEQLYREIEGMQDRLAAWRRVLHQIPEVSMDLPNTLAYVKDRLNEMGVGYTQAGRCGLYALLGQGDGTILLCAACGTAVFIFQFVELPIQHRAALAIQISHETRHRYLRWYFLQHVDMVCTYLCFHYPNTFPFA</sequence>
<keyword evidence="2" id="KW-1185">Reference proteome</keyword>
<evidence type="ECO:0000313" key="2">
    <source>
        <dbReference type="Proteomes" id="UP000064844"/>
    </source>
</evidence>
<dbReference type="Gene3D" id="3.40.630.10">
    <property type="entry name" value="Zn peptidases"/>
    <property type="match status" value="1"/>
</dbReference>
<dbReference type="KEGG" id="ibu:IB211_01786"/>
<accession>A0A0S2W4C7</accession>
<name>A0A0S2W4C7_9FIRM</name>